<gene>
    <name evidence="6" type="ORF">F442_13598</name>
</gene>
<comment type="function">
    <text evidence="5">Effector that suppresses plant defense responses during pathogen infection.</text>
</comment>
<dbReference type="InterPro" id="IPR031825">
    <property type="entry name" value="RXLR"/>
</dbReference>
<protein>
    <recommendedName>
        <fullName evidence="5">RxLR effector protein</fullName>
    </recommendedName>
</protein>
<dbReference type="AlphaFoldDB" id="W2YVP8"/>
<comment type="caution">
    <text evidence="6">The sequence shown here is derived from an EMBL/GenBank/DDBJ whole genome shotgun (WGS) entry which is preliminary data.</text>
</comment>
<evidence type="ECO:0000256" key="3">
    <source>
        <dbReference type="ARBA" id="ARBA00022525"/>
    </source>
</evidence>
<evidence type="ECO:0000313" key="6">
    <source>
        <dbReference type="EMBL" id="ETP38885.1"/>
    </source>
</evidence>
<dbReference type="Proteomes" id="UP000018948">
    <property type="component" value="Unassembled WGS sequence"/>
</dbReference>
<dbReference type="OrthoDB" id="126956at2759"/>
<evidence type="ECO:0000256" key="4">
    <source>
        <dbReference type="ARBA" id="ARBA00022729"/>
    </source>
</evidence>
<evidence type="ECO:0000313" key="7">
    <source>
        <dbReference type="Proteomes" id="UP000018948"/>
    </source>
</evidence>
<evidence type="ECO:0000256" key="5">
    <source>
        <dbReference type="RuleBase" id="RU367124"/>
    </source>
</evidence>
<feature type="chain" id="PRO_5045014504" description="RxLR effector protein" evidence="5">
    <location>
        <begin position="18"/>
        <end position="352"/>
    </location>
</feature>
<evidence type="ECO:0000256" key="1">
    <source>
        <dbReference type="ARBA" id="ARBA00004613"/>
    </source>
</evidence>
<evidence type="ECO:0000256" key="2">
    <source>
        <dbReference type="ARBA" id="ARBA00010400"/>
    </source>
</evidence>
<organism evidence="6 7">
    <name type="scientific">Phytophthora nicotianae P10297</name>
    <dbReference type="NCBI Taxonomy" id="1317064"/>
    <lineage>
        <taxon>Eukaryota</taxon>
        <taxon>Sar</taxon>
        <taxon>Stramenopiles</taxon>
        <taxon>Oomycota</taxon>
        <taxon>Peronosporomycetes</taxon>
        <taxon>Peronosporales</taxon>
        <taxon>Peronosporaceae</taxon>
        <taxon>Phytophthora</taxon>
    </lineage>
</organism>
<keyword evidence="3 5" id="KW-0964">Secreted</keyword>
<proteinExistence type="inferred from homology"/>
<feature type="signal peptide" evidence="5">
    <location>
        <begin position="1"/>
        <end position="17"/>
    </location>
</feature>
<comment type="domain">
    <text evidence="5">The RxLR-dEER motif acts to carry the protein into the host cell cytoplasm through binding to cell surface phosphatidylinositol-3-phosphate.</text>
</comment>
<dbReference type="EMBL" id="ANIY01002860">
    <property type="protein sequence ID" value="ETP38885.1"/>
    <property type="molecule type" value="Genomic_DNA"/>
</dbReference>
<keyword evidence="4 5" id="KW-0732">Signal</keyword>
<comment type="similarity">
    <text evidence="2 5">Belongs to the RxLR effector family.</text>
</comment>
<reference evidence="6 7" key="1">
    <citation type="submission" date="2013-11" db="EMBL/GenBank/DDBJ databases">
        <title>The Genome Sequence of Phytophthora parasitica P10297.</title>
        <authorList>
            <consortium name="The Broad Institute Genomics Platform"/>
            <person name="Russ C."/>
            <person name="Tyler B."/>
            <person name="Panabieres F."/>
            <person name="Shan W."/>
            <person name="Tripathy S."/>
            <person name="Grunwald N."/>
            <person name="Machado M."/>
            <person name="Johnson C.S."/>
            <person name="Walker B."/>
            <person name="Young S.K."/>
            <person name="Zeng Q."/>
            <person name="Gargeya S."/>
            <person name="Fitzgerald M."/>
            <person name="Haas B."/>
            <person name="Abouelleil A."/>
            <person name="Allen A.W."/>
            <person name="Alvarado L."/>
            <person name="Arachchi H.M."/>
            <person name="Berlin A.M."/>
            <person name="Chapman S.B."/>
            <person name="Gainer-Dewar J."/>
            <person name="Goldberg J."/>
            <person name="Griggs A."/>
            <person name="Gujja S."/>
            <person name="Hansen M."/>
            <person name="Howarth C."/>
            <person name="Imamovic A."/>
            <person name="Ireland A."/>
            <person name="Larimer J."/>
            <person name="McCowan C."/>
            <person name="Murphy C."/>
            <person name="Pearson M."/>
            <person name="Poon T.W."/>
            <person name="Priest M."/>
            <person name="Roberts A."/>
            <person name="Saif S."/>
            <person name="Shea T."/>
            <person name="Sisk P."/>
            <person name="Sykes S."/>
            <person name="Wortman J."/>
            <person name="Nusbaum C."/>
            <person name="Birren B."/>
        </authorList>
    </citation>
    <scope>NUCLEOTIDE SEQUENCE [LARGE SCALE GENOMIC DNA]</scope>
    <source>
        <strain evidence="6 7">P10297</strain>
    </source>
</reference>
<accession>W2YVP8</accession>
<name>W2YVP8_PHYNI</name>
<comment type="subcellular location">
    <subcellularLocation>
        <location evidence="1 5">Secreted</location>
    </subcellularLocation>
</comment>
<dbReference type="Pfam" id="PF16810">
    <property type="entry name" value="RXLR"/>
    <property type="match status" value="1"/>
</dbReference>
<sequence length="352" mass="40122">MQLSYFVLVCFIALTESFSAALTVEAVKLPVDSPITSAHTFIQTSPKRLLKPDEGDGVNDEERGFNGLSSKLKSWLTTHLTKASTGDDELKQLKAWLKEKQTPENALKLLNMDDEVETLLTSPSFYLWSTYLTMYDKKYPEQMKNILGVLVKSYGDEAVAKMLENAKRDPGSEQLAMRLQNDLLAAWGVNGLSNDHVFKLLKVEEESVKDLFTTPAFNVWSNYFKLRNYYSPDKDVGMVNQLLTSFNEFSLAKSIHLAKKDEAMEPVASGLQNALLKKWLDGKKTPEEITTKLKLDKFTWKNDPTMEIVKEYTKLYTYKFKFRPKRFGGAEQSHVGADIFNKCIKKTMKTQM</sequence>